<organism evidence="1 2">
    <name type="scientific">Ideonella livida</name>
    <dbReference type="NCBI Taxonomy" id="2707176"/>
    <lineage>
        <taxon>Bacteria</taxon>
        <taxon>Pseudomonadati</taxon>
        <taxon>Pseudomonadota</taxon>
        <taxon>Betaproteobacteria</taxon>
        <taxon>Burkholderiales</taxon>
        <taxon>Sphaerotilaceae</taxon>
        <taxon>Ideonella</taxon>
    </lineage>
</organism>
<evidence type="ECO:0008006" key="3">
    <source>
        <dbReference type="Google" id="ProtNLM"/>
    </source>
</evidence>
<evidence type="ECO:0000313" key="2">
    <source>
        <dbReference type="Proteomes" id="UP000484255"/>
    </source>
</evidence>
<dbReference type="EMBL" id="JAAGOH010000005">
    <property type="protein sequence ID" value="NDY90852.1"/>
    <property type="molecule type" value="Genomic_DNA"/>
</dbReference>
<dbReference type="AlphaFoldDB" id="A0A7C9PGI1"/>
<gene>
    <name evidence="1" type="ORF">G3A44_06545</name>
</gene>
<reference evidence="1 2" key="1">
    <citation type="submission" date="2020-02" db="EMBL/GenBank/DDBJ databases">
        <title>Ideonella bacterium strain TBM-1.</title>
        <authorList>
            <person name="Chen W.-M."/>
        </authorList>
    </citation>
    <scope>NUCLEOTIDE SEQUENCE [LARGE SCALE GENOMIC DNA]</scope>
    <source>
        <strain evidence="1 2">TBM-1</strain>
    </source>
</reference>
<evidence type="ECO:0000313" key="1">
    <source>
        <dbReference type="EMBL" id="NDY90852.1"/>
    </source>
</evidence>
<protein>
    <recommendedName>
        <fullName evidence="3">HPt domain-containing protein</fullName>
    </recommendedName>
</protein>
<proteinExistence type="predicted"/>
<dbReference type="RefSeq" id="WP_163456693.1">
    <property type="nucleotide sequence ID" value="NZ_JAAGOH010000005.1"/>
</dbReference>
<dbReference type="Proteomes" id="UP000484255">
    <property type="component" value="Unassembled WGS sequence"/>
</dbReference>
<keyword evidence="2" id="KW-1185">Reference proteome</keyword>
<comment type="caution">
    <text evidence="1">The sequence shown here is derived from an EMBL/GenBank/DDBJ whole genome shotgun (WGS) entry which is preliminary data.</text>
</comment>
<sequence length="103" mass="11709">MKQFFHTLTGLQGGIGLYKEGIDEFLLSHGYPRYKEEVEAIRDGLEDLGLYEVVRGAIDRSEVLVREGQFEEAEMLVLEANRKLSKASGVDDDLRRLYKSAND</sequence>
<name>A0A7C9PGI1_9BURK</name>
<accession>A0A7C9PGI1</accession>